<dbReference type="PROSITE" id="PS50983">
    <property type="entry name" value="FE_B12_PBP"/>
    <property type="match status" value="1"/>
</dbReference>
<dbReference type="Pfam" id="PF01497">
    <property type="entry name" value="Peripla_BP_2"/>
    <property type="match status" value="1"/>
</dbReference>
<gene>
    <name evidence="2" type="ORF">FBT96_08355</name>
</gene>
<evidence type="ECO:0000313" key="2">
    <source>
        <dbReference type="EMBL" id="TKD21747.1"/>
    </source>
</evidence>
<dbReference type="AlphaFoldDB" id="A0A4U1JRK3"/>
<feature type="domain" description="Fe/B12 periplasmic-binding" evidence="1">
    <location>
        <begin position="43"/>
        <end position="287"/>
    </location>
</feature>
<accession>A0A4U1JRK3</accession>
<dbReference type="EMBL" id="SWJZ01000026">
    <property type="protein sequence ID" value="TKD21747.1"/>
    <property type="molecule type" value="Genomic_DNA"/>
</dbReference>
<dbReference type="PANTHER" id="PTHR30535:SF34">
    <property type="entry name" value="MOLYBDATE-BINDING PROTEIN MOLA"/>
    <property type="match status" value="1"/>
</dbReference>
<name>A0A4U1JRK3_RHOCA</name>
<dbReference type="OrthoDB" id="1632039at2"/>
<dbReference type="GO" id="GO:0071281">
    <property type="term" value="P:cellular response to iron ion"/>
    <property type="evidence" value="ECO:0007669"/>
    <property type="project" value="TreeGrafter"/>
</dbReference>
<evidence type="ECO:0000259" key="1">
    <source>
        <dbReference type="PROSITE" id="PS50983"/>
    </source>
</evidence>
<comment type="caution">
    <text evidence="2">The sequence shown here is derived from an EMBL/GenBank/DDBJ whole genome shotgun (WGS) entry which is preliminary data.</text>
</comment>
<evidence type="ECO:0000313" key="3">
    <source>
        <dbReference type="Proteomes" id="UP000310597"/>
    </source>
</evidence>
<dbReference type="InterPro" id="IPR050902">
    <property type="entry name" value="ABC_Transporter_SBP"/>
</dbReference>
<dbReference type="Proteomes" id="UP000310597">
    <property type="component" value="Unassembled WGS sequence"/>
</dbReference>
<proteinExistence type="predicted"/>
<protein>
    <submittedName>
        <fullName evidence="2">ABC transporter substrate-binding protein</fullName>
    </submittedName>
</protein>
<sequence>MTAHADPSPIPPPARRPRRLWPAALALLSALALPGPGLAGPARVVSINLCTDQLAMMLAAPGQLVSITHLARDPAASVMAEAAKAYPTNRGQAEEVYLLHPDLVLAGRYTAQPTVAMLRRLGIPVAVFEPADSFADMQADIARMGSLLGREPEAAAMAGAFAARLARIRAATVPGPRPLAATWSARGYMSGHESLAGEILTTAGFDTLAARMGRAQGSTLPLEALVLADPDLVVTGRIGPGSSRAEEPLTHPALGALTGRRAAVEDRDWICGLPSVLDATDRLKDMK</sequence>
<dbReference type="SUPFAM" id="SSF53807">
    <property type="entry name" value="Helical backbone' metal receptor"/>
    <property type="match status" value="1"/>
</dbReference>
<dbReference type="InterPro" id="IPR002491">
    <property type="entry name" value="ABC_transptr_periplasmic_BD"/>
</dbReference>
<organism evidence="2 3">
    <name type="scientific">Rhodobacter capsulatus</name>
    <name type="common">Rhodopseudomonas capsulata</name>
    <dbReference type="NCBI Taxonomy" id="1061"/>
    <lineage>
        <taxon>Bacteria</taxon>
        <taxon>Pseudomonadati</taxon>
        <taxon>Pseudomonadota</taxon>
        <taxon>Alphaproteobacteria</taxon>
        <taxon>Rhodobacterales</taxon>
        <taxon>Rhodobacter group</taxon>
        <taxon>Rhodobacter</taxon>
    </lineage>
</organism>
<dbReference type="PANTHER" id="PTHR30535">
    <property type="entry name" value="VITAMIN B12-BINDING PROTEIN"/>
    <property type="match status" value="1"/>
</dbReference>
<reference evidence="2 3" key="1">
    <citation type="submission" date="2019-04" db="EMBL/GenBank/DDBJ databases">
        <title>Draft Whole-Genome sequence of the purple photosynthetic bacterium Rhodobacter capsulatus SP108 with an indigenous class A beta-lactamase.</title>
        <authorList>
            <person name="Robertson S."/>
            <person name="Meyer T.E."/>
            <person name="Kyndt J.A."/>
        </authorList>
    </citation>
    <scope>NUCLEOTIDE SEQUENCE [LARGE SCALE GENOMIC DNA]</scope>
    <source>
        <strain evidence="2 3">SP108</strain>
    </source>
</reference>
<dbReference type="Gene3D" id="3.40.50.1980">
    <property type="entry name" value="Nitrogenase molybdenum iron protein domain"/>
    <property type="match status" value="2"/>
</dbReference>
<dbReference type="RefSeq" id="WP_136905851.1">
    <property type="nucleotide sequence ID" value="NZ_SWJZ01000026.1"/>
</dbReference>